<keyword evidence="14" id="KW-1185">Reference proteome</keyword>
<dbReference type="Gene3D" id="3.30.2410.10">
    <property type="entry name" value="Hect, E3 ligase catalytic domain"/>
    <property type="match status" value="1"/>
</dbReference>
<evidence type="ECO:0000256" key="6">
    <source>
        <dbReference type="ARBA" id="ARBA00023018"/>
    </source>
</evidence>
<dbReference type="Pfam" id="PF00632">
    <property type="entry name" value="HECT"/>
    <property type="match status" value="1"/>
</dbReference>
<dbReference type="GO" id="GO:0000209">
    <property type="term" value="P:protein polyubiquitination"/>
    <property type="evidence" value="ECO:0007669"/>
    <property type="project" value="InterPro"/>
</dbReference>
<dbReference type="InterPro" id="IPR000569">
    <property type="entry name" value="HECT_dom"/>
</dbReference>
<evidence type="ECO:0000256" key="3">
    <source>
        <dbReference type="ARBA" id="ARBA00012485"/>
    </source>
</evidence>
<dbReference type="Gene3D" id="3.90.1750.10">
    <property type="entry name" value="Hect, E3 ligase catalytic domains"/>
    <property type="match status" value="1"/>
</dbReference>
<dbReference type="PANTHER" id="PTHR45700:SF3">
    <property type="entry name" value="UBIQUITIN-PROTEIN LIGASE E3B"/>
    <property type="match status" value="1"/>
</dbReference>
<keyword evidence="11" id="KW-0472">Membrane</keyword>
<dbReference type="InterPro" id="IPR035983">
    <property type="entry name" value="Hect_E3_ubiquitin_ligase"/>
</dbReference>
<evidence type="ECO:0000256" key="2">
    <source>
        <dbReference type="ARBA" id="ARBA00004906"/>
    </source>
</evidence>
<feature type="domain" description="HECT" evidence="12">
    <location>
        <begin position="816"/>
        <end position="1178"/>
    </location>
</feature>
<evidence type="ECO:0000256" key="10">
    <source>
        <dbReference type="PROSITE-ProRule" id="PRU00104"/>
    </source>
</evidence>
<keyword evidence="11" id="KW-0812">Transmembrane</keyword>
<evidence type="ECO:0000256" key="9">
    <source>
        <dbReference type="ARBA" id="ARBA00077267"/>
    </source>
</evidence>
<gene>
    <name evidence="13" type="ORF">NOO_LOCUS2524</name>
</gene>
<evidence type="ECO:0000313" key="14">
    <source>
        <dbReference type="Proteomes" id="UP000271087"/>
    </source>
</evidence>
<dbReference type="GO" id="GO:0006511">
    <property type="term" value="P:ubiquitin-dependent protein catabolic process"/>
    <property type="evidence" value="ECO:0007669"/>
    <property type="project" value="TreeGrafter"/>
</dbReference>
<name>A0A182E3G7_ONCOC</name>
<comment type="pathway">
    <text evidence="2">Protein modification; protein ubiquitination.</text>
</comment>
<comment type="catalytic activity">
    <reaction evidence="1">
        <text>S-ubiquitinyl-[E2 ubiquitin-conjugating enzyme]-L-cysteine + [acceptor protein]-L-lysine = [E2 ubiquitin-conjugating enzyme]-L-cysteine + N(6)-ubiquitinyl-[acceptor protein]-L-lysine.</text>
        <dbReference type="EC" id="2.3.2.26"/>
    </reaction>
</comment>
<evidence type="ECO:0000256" key="1">
    <source>
        <dbReference type="ARBA" id="ARBA00000885"/>
    </source>
</evidence>
<evidence type="ECO:0000256" key="8">
    <source>
        <dbReference type="ARBA" id="ARBA00067505"/>
    </source>
</evidence>
<dbReference type="CDD" id="cd00078">
    <property type="entry name" value="HECTc"/>
    <property type="match status" value="1"/>
</dbReference>
<dbReference type="OrthoDB" id="8068875at2759"/>
<keyword evidence="6" id="KW-0770">Synapse</keyword>
<keyword evidence="5 10" id="KW-0833">Ubl conjugation pathway</keyword>
<dbReference type="Proteomes" id="UP000271087">
    <property type="component" value="Unassembled WGS sequence"/>
</dbReference>
<dbReference type="EMBL" id="UYRW01000404">
    <property type="protein sequence ID" value="VDK66482.1"/>
    <property type="molecule type" value="Genomic_DNA"/>
</dbReference>
<dbReference type="Gene3D" id="3.30.2160.10">
    <property type="entry name" value="Hect, E3 ligase catalytic domain"/>
    <property type="match status" value="1"/>
</dbReference>
<evidence type="ECO:0000259" key="12">
    <source>
        <dbReference type="PROSITE" id="PS50237"/>
    </source>
</evidence>
<dbReference type="Pfam" id="PF16038">
    <property type="entry name" value="TMIE"/>
    <property type="match status" value="1"/>
</dbReference>
<dbReference type="FunFam" id="3.30.2410.10:FF:000012">
    <property type="entry name" value="Ubiquitin-protein ligase E3B"/>
    <property type="match status" value="1"/>
</dbReference>
<evidence type="ECO:0000313" key="15">
    <source>
        <dbReference type="WBParaSite" id="nOo.2.0.1.t02524-RA"/>
    </source>
</evidence>
<dbReference type="GO" id="GO:0061630">
    <property type="term" value="F:ubiquitin protein ligase activity"/>
    <property type="evidence" value="ECO:0007669"/>
    <property type="project" value="UniProtKB-EC"/>
</dbReference>
<sequence length="1178" mass="134469">MQTSEMTINEGNNYEGSMAALDRYVAPGLRLWMLIALVSGILLIMVVIVCCFMRIRIPRTKRQIDLIAARRKMRKSNLSAEHPPDEKTQPIVMNRVKQPVHQKEGNHREHEDDTTESVPLVPKISKHATTTDKNGKCMSEMEADSRERFIESITNDRQERKLPKVHTKYVILLQARIKGVLARKKFASSIRKDFDHLFGAFVKMQKEKEPVNCKEVLRLGRLFRLCQLCRCMILSMSSCNVHKSFASLLLSKNYLQAANRFIISMFSLISSVINELEFEKVSEGKMVSLFIHFLITFSSANSWAFVRSNTKICCVLNQLCNKALNATIGEERRFVQFSRLLSRIASSGRLAIGATAFNGLFSLLFRILKNCDFDYHMFSLFLEYCLSSPALITHLSTTNIDSLVENTMFEKALTILRTNPVLLNNLDGNRSLFLLANLIHLSYLDQHSLVEYLIDWVDVMNEILARCDLIIGKKKSGRSHWHPIFGWYSTPLDRSTEGSLLLVIRQLQYLWSKPIVTCLFGQVLHCDPERQSLYHTAQLAVAEQNDLATSIQKLWKKLNIIRAEAQANEIAQRPPALSMTAVVCQLYQNALFTLNSLHSNILSGLCREDFLLPLLWEHIVSLSPADNGLSHMIALVASYSPRITHFAPIVLFANCAASVISILDEEEMYEKGGPFTLDQLCAIAKFCNLFCFRVIWNSYIDLEELSSCPLFLSIYQLCMLLYNRDCRRAFSRDHKFWIAPDVKSSIIMNEFEKKTRRAIFLMSHMSHLVALCDRISLFRKYVASEKENMEGVPSTTITVERNKLLDDGYRQLSLLSPTAFKATIRVKFVNQQGLDEAGIDQHGVFKEFLELTLKHVFNPDLNLFKCSPNGQLFPSSTSDLHENHLELFKFVGRMLAKAVYEGIVTEVHLAPVLLATVLDRKLCAFDELSQLDPDLYKNLTYVKHYSDSDVADLSLTFSIDEDVLGQVRTVDLVPGGHAMHVTNENKIAYIHKMAQYRVFDQTKKQCRAFVAGFLSVLSGNWLSLFAPHELQYLISGQSTDIDLHDLRKHVQYYGGFHNNHRVIKWLWQILENDFTAEERRLFLKFVTSCSRAPLLGFAYLEPPFSIRCVEVSDDQDQGDTLASVVRGFLAIKRRQSPIRLPTASTCFNLLKLPNYGKKSILLQKLRYAVHSDTGFELS</sequence>
<dbReference type="PANTHER" id="PTHR45700">
    <property type="entry name" value="UBIQUITIN-PROTEIN LIGASE E3C"/>
    <property type="match status" value="1"/>
</dbReference>
<evidence type="ECO:0000256" key="11">
    <source>
        <dbReference type="SAM" id="Phobius"/>
    </source>
</evidence>
<feature type="transmembrane region" description="Helical" evidence="11">
    <location>
        <begin position="31"/>
        <end position="53"/>
    </location>
</feature>
<dbReference type="InterPro" id="IPR044611">
    <property type="entry name" value="E3A/B/C-like"/>
</dbReference>
<reference evidence="13 14" key="2">
    <citation type="submission" date="2018-08" db="EMBL/GenBank/DDBJ databases">
        <authorList>
            <person name="Laetsch R D."/>
            <person name="Stevens L."/>
            <person name="Kumar S."/>
            <person name="Blaxter L. M."/>
        </authorList>
    </citation>
    <scope>NUCLEOTIDE SEQUENCE [LARGE SCALE GENOMIC DNA]</scope>
</reference>
<reference evidence="15" key="1">
    <citation type="submission" date="2016-06" db="UniProtKB">
        <authorList>
            <consortium name="WormBaseParasite"/>
        </authorList>
    </citation>
    <scope>IDENTIFICATION</scope>
</reference>
<dbReference type="PROSITE" id="PS50237">
    <property type="entry name" value="HECT"/>
    <property type="match status" value="1"/>
</dbReference>
<dbReference type="SMART" id="SM00119">
    <property type="entry name" value="HECTc"/>
    <property type="match status" value="1"/>
</dbReference>
<dbReference type="AlphaFoldDB" id="A0A182E3G7"/>
<dbReference type="STRING" id="42157.A0A182E3G7"/>
<dbReference type="PROSITE" id="PS50096">
    <property type="entry name" value="IQ"/>
    <property type="match status" value="1"/>
</dbReference>
<feature type="active site" description="Glycyl thioester intermediate" evidence="10">
    <location>
        <position position="1146"/>
    </location>
</feature>
<dbReference type="FunFam" id="3.30.2160.10:FF:000002">
    <property type="entry name" value="Putative Ubiquitin-protein ligase E3C"/>
    <property type="match status" value="1"/>
</dbReference>
<evidence type="ECO:0000313" key="13">
    <source>
        <dbReference type="EMBL" id="VDK66482.1"/>
    </source>
</evidence>
<accession>A0A182E3G7</accession>
<dbReference type="SUPFAM" id="SSF56204">
    <property type="entry name" value="Hect, E3 ligase catalytic domain"/>
    <property type="match status" value="1"/>
</dbReference>
<feature type="transmembrane region" description="Helical" evidence="11">
    <location>
        <begin position="350"/>
        <end position="368"/>
    </location>
</feature>
<keyword evidence="4" id="KW-0808">Transferase</keyword>
<dbReference type="GO" id="GO:0014069">
    <property type="term" value="C:postsynaptic density"/>
    <property type="evidence" value="ECO:0007669"/>
    <property type="project" value="UniProtKB-SubCell"/>
</dbReference>
<dbReference type="WBParaSite" id="nOo.2.0.1.t02524-RA">
    <property type="protein sequence ID" value="nOo.2.0.1.t02524-RA"/>
    <property type="gene ID" value="nOo.2.0.1.g02524"/>
</dbReference>
<keyword evidence="11" id="KW-1133">Transmembrane helix</keyword>
<evidence type="ECO:0000256" key="4">
    <source>
        <dbReference type="ARBA" id="ARBA00022679"/>
    </source>
</evidence>
<dbReference type="InterPro" id="IPR032006">
    <property type="entry name" value="TMIE"/>
</dbReference>
<proteinExistence type="predicted"/>
<protein>
    <recommendedName>
        <fullName evidence="8">Ubiquitin-protein ligase E3B</fullName>
        <ecNumber evidence="3">2.3.2.26</ecNumber>
    </recommendedName>
    <alternativeName>
        <fullName evidence="9">HECT-type ubiquitin transferase E3B</fullName>
    </alternativeName>
</protein>
<dbReference type="EC" id="2.3.2.26" evidence="3"/>
<comment type="subcellular location">
    <subcellularLocation>
        <location evidence="7">Postsynaptic density</location>
    </subcellularLocation>
</comment>
<organism evidence="15">
    <name type="scientific">Onchocerca ochengi</name>
    <name type="common">Filarial nematode worm</name>
    <dbReference type="NCBI Taxonomy" id="42157"/>
    <lineage>
        <taxon>Eukaryota</taxon>
        <taxon>Metazoa</taxon>
        <taxon>Ecdysozoa</taxon>
        <taxon>Nematoda</taxon>
        <taxon>Chromadorea</taxon>
        <taxon>Rhabditida</taxon>
        <taxon>Spirurina</taxon>
        <taxon>Spiruromorpha</taxon>
        <taxon>Filarioidea</taxon>
        <taxon>Onchocercidae</taxon>
        <taxon>Onchocerca</taxon>
    </lineage>
</organism>
<evidence type="ECO:0000256" key="5">
    <source>
        <dbReference type="ARBA" id="ARBA00022786"/>
    </source>
</evidence>
<evidence type="ECO:0000256" key="7">
    <source>
        <dbReference type="ARBA" id="ARBA00034105"/>
    </source>
</evidence>